<dbReference type="CDD" id="cd16922">
    <property type="entry name" value="HATPase_EvgS-ArcB-TorS-like"/>
    <property type="match status" value="1"/>
</dbReference>
<reference evidence="13 14" key="1">
    <citation type="submission" date="2015-09" db="EMBL/GenBank/DDBJ databases">
        <title>Draft genome sequence of a Caloramator mitchellensis, a moderate thermophile from the Great Artesian Basin of Australia.</title>
        <authorList>
            <person name="Patel B.K."/>
        </authorList>
    </citation>
    <scope>NUCLEOTIDE SEQUENCE [LARGE SCALE GENOMIC DNA]</scope>
    <source>
        <strain evidence="13 14">VF08</strain>
    </source>
</reference>
<keyword evidence="10" id="KW-0472">Membrane</keyword>
<dbReference type="InterPro" id="IPR013767">
    <property type="entry name" value="PAS_fold"/>
</dbReference>
<dbReference type="InterPro" id="IPR007892">
    <property type="entry name" value="CHASE4"/>
</dbReference>
<evidence type="ECO:0000259" key="12">
    <source>
        <dbReference type="PROSITE" id="PS50112"/>
    </source>
</evidence>
<evidence type="ECO:0000313" key="14">
    <source>
        <dbReference type="Proteomes" id="UP000052015"/>
    </source>
</evidence>
<dbReference type="InterPro" id="IPR000014">
    <property type="entry name" value="PAS"/>
</dbReference>
<keyword evidence="6 13" id="KW-0418">Kinase</keyword>
<name>A0A0R3JVC1_CALMK</name>
<dbReference type="NCBIfam" id="TIGR00229">
    <property type="entry name" value="sensory_box"/>
    <property type="match status" value="1"/>
</dbReference>
<dbReference type="InterPro" id="IPR004358">
    <property type="entry name" value="Sig_transdc_His_kin-like_C"/>
</dbReference>
<dbReference type="InterPro" id="IPR003661">
    <property type="entry name" value="HisK_dim/P_dom"/>
</dbReference>
<dbReference type="Gene3D" id="1.10.287.130">
    <property type="match status" value="1"/>
</dbReference>
<feature type="transmembrane region" description="Helical" evidence="10">
    <location>
        <begin position="7"/>
        <end position="25"/>
    </location>
</feature>
<accession>A0A0R3JVC1</accession>
<keyword evidence="7" id="KW-0902">Two-component regulatory system</keyword>
<dbReference type="PRINTS" id="PR00344">
    <property type="entry name" value="BCTRLSENSOR"/>
</dbReference>
<gene>
    <name evidence="13" type="primary">walK_1</name>
    <name evidence="13" type="ORF">ABG79_00346</name>
</gene>
<dbReference type="InterPro" id="IPR036097">
    <property type="entry name" value="HisK_dim/P_sf"/>
</dbReference>
<evidence type="ECO:0000256" key="10">
    <source>
        <dbReference type="SAM" id="Phobius"/>
    </source>
</evidence>
<evidence type="ECO:0000256" key="4">
    <source>
        <dbReference type="ARBA" id="ARBA00022553"/>
    </source>
</evidence>
<dbReference type="InterPro" id="IPR036890">
    <property type="entry name" value="HATPase_C_sf"/>
</dbReference>
<dbReference type="EMBL" id="LKHP01000002">
    <property type="protein sequence ID" value="KRQ87545.1"/>
    <property type="molecule type" value="Genomic_DNA"/>
</dbReference>
<dbReference type="GO" id="GO:0005886">
    <property type="term" value="C:plasma membrane"/>
    <property type="evidence" value="ECO:0007669"/>
    <property type="project" value="TreeGrafter"/>
</dbReference>
<sequence>MKIKTKILLSTFIFYLTILHILYFSSYNIILKRFEDIENESMISRIKSVEQIIDDDLTDLDFTNQDYANWDQAYDYVLGKNKDFENEFPKETIKRIRTNLILILDSNYNILYQKYYDFNNDMILEIPESLLDKINNRDSNLINLNQNIKGIFFINEIPALYSSQPIRDNTGNSPPAGIFIMIRYLDKYEIERLSKTINLSFDVLNYSYMKLNSPQKLKLPSEQETFTCISNGNNINLFSLYNDIWNNPNIVITIQTKRNGYIEGKRTVNYFLIAVSLLSLFSIILFINLINQFVLKKVFKMKDDVINITKNLDVTQKIYYKGNDELSELALSINKLLNTIEEYQQDLLKSEKMYKSIFECTATPMLIINNDRIINLANTEFTKFSGYSKEEIENKLRLCDFMHENDVKKLQADFSNIFSDSKFIIYSNEFKLILNQKKERYVIMNLATIANTRNIIVSILDIDKIKRAELSLIETNQRLLEIDRLKTDFINMISHEIRTPLTSILGFSNLVKKRINNIIFPLINKDDIKLAKSIQQIIDNVEIIISESKRLTNLINDVLDLSKIESGKIDWDMKSFSIVEAINHSLSATSLLYEVKGLNIIKKIAHNTPYVYGDKDRIIQVMINLISNAVKFTNNGSITIESKFDDRYVYISVIDTGIGIAEENIPKIFDKFNQIYNNNLQYKPSGTGLGLAICKQIVEYHRGRIWVESSVNVGSNFTFTLPISNEIILENQPNPLTQIL</sequence>
<dbReference type="Gene3D" id="3.30.565.10">
    <property type="entry name" value="Histidine kinase-like ATPase, C-terminal domain"/>
    <property type="match status" value="1"/>
</dbReference>
<evidence type="ECO:0000256" key="7">
    <source>
        <dbReference type="ARBA" id="ARBA00023012"/>
    </source>
</evidence>
<dbReference type="Proteomes" id="UP000052015">
    <property type="component" value="Unassembled WGS sequence"/>
</dbReference>
<keyword evidence="4" id="KW-0597">Phosphoprotein</keyword>
<dbReference type="Pfam" id="PF00512">
    <property type="entry name" value="HisKA"/>
    <property type="match status" value="1"/>
</dbReference>
<comment type="similarity">
    <text evidence="2">In the N-terminal section; belongs to the phytochrome family.</text>
</comment>
<evidence type="ECO:0000256" key="8">
    <source>
        <dbReference type="ARBA" id="ARBA00074306"/>
    </source>
</evidence>
<organism evidence="13 14">
    <name type="scientific">Caloramator mitchellensis</name>
    <dbReference type="NCBI Taxonomy" id="908809"/>
    <lineage>
        <taxon>Bacteria</taxon>
        <taxon>Bacillati</taxon>
        <taxon>Bacillota</taxon>
        <taxon>Clostridia</taxon>
        <taxon>Eubacteriales</taxon>
        <taxon>Clostridiaceae</taxon>
        <taxon>Caloramator</taxon>
    </lineage>
</organism>
<dbReference type="Pfam" id="PF05228">
    <property type="entry name" value="CHASE4"/>
    <property type="match status" value="1"/>
</dbReference>
<evidence type="ECO:0000256" key="3">
    <source>
        <dbReference type="ARBA" id="ARBA00012438"/>
    </source>
</evidence>
<comment type="catalytic activity">
    <reaction evidence="1">
        <text>ATP + protein L-histidine = ADP + protein N-phospho-L-histidine.</text>
        <dbReference type="EC" id="2.7.13.3"/>
    </reaction>
</comment>
<dbReference type="PROSITE" id="PS50109">
    <property type="entry name" value="HIS_KIN"/>
    <property type="match status" value="1"/>
</dbReference>
<dbReference type="InterPro" id="IPR003594">
    <property type="entry name" value="HATPase_dom"/>
</dbReference>
<feature type="domain" description="PAS" evidence="12">
    <location>
        <begin position="350"/>
        <end position="421"/>
    </location>
</feature>
<dbReference type="CDD" id="cd00082">
    <property type="entry name" value="HisKA"/>
    <property type="match status" value="1"/>
</dbReference>
<dbReference type="PANTHER" id="PTHR43047:SF72">
    <property type="entry name" value="OSMOSENSING HISTIDINE PROTEIN KINASE SLN1"/>
    <property type="match status" value="1"/>
</dbReference>
<dbReference type="InterPro" id="IPR005467">
    <property type="entry name" value="His_kinase_dom"/>
</dbReference>
<evidence type="ECO:0000256" key="1">
    <source>
        <dbReference type="ARBA" id="ARBA00000085"/>
    </source>
</evidence>
<dbReference type="PANTHER" id="PTHR43047">
    <property type="entry name" value="TWO-COMPONENT HISTIDINE PROTEIN KINASE"/>
    <property type="match status" value="1"/>
</dbReference>
<keyword evidence="9" id="KW-0175">Coiled coil</keyword>
<dbReference type="Pfam" id="PF00989">
    <property type="entry name" value="PAS"/>
    <property type="match status" value="1"/>
</dbReference>
<dbReference type="EC" id="2.7.13.3" evidence="3"/>
<evidence type="ECO:0000256" key="5">
    <source>
        <dbReference type="ARBA" id="ARBA00022679"/>
    </source>
</evidence>
<dbReference type="FunFam" id="3.30.565.10:FF:000010">
    <property type="entry name" value="Sensor histidine kinase RcsC"/>
    <property type="match status" value="1"/>
</dbReference>
<dbReference type="InterPro" id="IPR035965">
    <property type="entry name" value="PAS-like_dom_sf"/>
</dbReference>
<dbReference type="Pfam" id="PF02518">
    <property type="entry name" value="HATPase_c"/>
    <property type="match status" value="1"/>
</dbReference>
<keyword evidence="10" id="KW-0812">Transmembrane</keyword>
<feature type="domain" description="Histidine kinase" evidence="11">
    <location>
        <begin position="492"/>
        <end position="725"/>
    </location>
</feature>
<evidence type="ECO:0000256" key="9">
    <source>
        <dbReference type="SAM" id="Coils"/>
    </source>
</evidence>
<dbReference type="SUPFAM" id="SSF55785">
    <property type="entry name" value="PYP-like sensor domain (PAS domain)"/>
    <property type="match status" value="1"/>
</dbReference>
<dbReference type="Gene3D" id="6.10.340.10">
    <property type="match status" value="1"/>
</dbReference>
<evidence type="ECO:0000259" key="11">
    <source>
        <dbReference type="PROSITE" id="PS50109"/>
    </source>
</evidence>
<dbReference type="GO" id="GO:0006355">
    <property type="term" value="P:regulation of DNA-templated transcription"/>
    <property type="evidence" value="ECO:0007669"/>
    <property type="project" value="InterPro"/>
</dbReference>
<keyword evidence="10" id="KW-1133">Transmembrane helix</keyword>
<dbReference type="OrthoDB" id="9790669at2"/>
<dbReference type="SUPFAM" id="SSF55874">
    <property type="entry name" value="ATPase domain of HSP90 chaperone/DNA topoisomerase II/histidine kinase"/>
    <property type="match status" value="1"/>
</dbReference>
<dbReference type="AlphaFoldDB" id="A0A0R3JVC1"/>
<dbReference type="GO" id="GO:0009927">
    <property type="term" value="F:histidine phosphotransfer kinase activity"/>
    <property type="evidence" value="ECO:0007669"/>
    <property type="project" value="TreeGrafter"/>
</dbReference>
<evidence type="ECO:0000256" key="6">
    <source>
        <dbReference type="ARBA" id="ARBA00022777"/>
    </source>
</evidence>
<protein>
    <recommendedName>
        <fullName evidence="8">Circadian input-output histidine kinase CikA</fullName>
        <ecNumber evidence="3">2.7.13.3</ecNumber>
    </recommendedName>
</protein>
<keyword evidence="5 13" id="KW-0808">Transferase</keyword>
<dbReference type="GO" id="GO:0000155">
    <property type="term" value="F:phosphorelay sensor kinase activity"/>
    <property type="evidence" value="ECO:0007669"/>
    <property type="project" value="InterPro"/>
</dbReference>
<dbReference type="Gene3D" id="3.30.450.20">
    <property type="entry name" value="PAS domain"/>
    <property type="match status" value="1"/>
</dbReference>
<comment type="caution">
    <text evidence="13">The sequence shown here is derived from an EMBL/GenBank/DDBJ whole genome shotgun (WGS) entry which is preliminary data.</text>
</comment>
<dbReference type="RefSeq" id="WP_057976499.1">
    <property type="nucleotide sequence ID" value="NZ_LKHP01000002.1"/>
</dbReference>
<dbReference type="CDD" id="cd00130">
    <property type="entry name" value="PAS"/>
    <property type="match status" value="1"/>
</dbReference>
<evidence type="ECO:0000313" key="13">
    <source>
        <dbReference type="EMBL" id="KRQ87545.1"/>
    </source>
</evidence>
<dbReference type="STRING" id="908809.ABG79_00346"/>
<feature type="transmembrane region" description="Helical" evidence="10">
    <location>
        <begin position="270"/>
        <end position="291"/>
    </location>
</feature>
<dbReference type="SMART" id="SM00388">
    <property type="entry name" value="HisKA"/>
    <property type="match status" value="1"/>
</dbReference>
<proteinExistence type="inferred from homology"/>
<feature type="coiled-coil region" evidence="9">
    <location>
        <begin position="326"/>
        <end position="353"/>
    </location>
</feature>
<dbReference type="SUPFAM" id="SSF47384">
    <property type="entry name" value="Homodimeric domain of signal transducing histidine kinase"/>
    <property type="match status" value="1"/>
</dbReference>
<evidence type="ECO:0000256" key="2">
    <source>
        <dbReference type="ARBA" id="ARBA00006402"/>
    </source>
</evidence>
<keyword evidence="14" id="KW-1185">Reference proteome</keyword>
<dbReference type="SMART" id="SM00387">
    <property type="entry name" value="HATPase_c"/>
    <property type="match status" value="1"/>
</dbReference>
<dbReference type="PROSITE" id="PS50112">
    <property type="entry name" value="PAS"/>
    <property type="match status" value="1"/>
</dbReference>
<dbReference type="SMART" id="SM00091">
    <property type="entry name" value="PAS"/>
    <property type="match status" value="1"/>
</dbReference>